<dbReference type="Pfam" id="PF13468">
    <property type="entry name" value="Glyoxalase_3"/>
    <property type="match status" value="1"/>
</dbReference>
<dbReference type="EMBL" id="KV878891">
    <property type="protein sequence ID" value="OJJ87005.1"/>
    <property type="molecule type" value="Genomic_DNA"/>
</dbReference>
<gene>
    <name evidence="2" type="ORF">ASPGLDRAFT_43481</name>
</gene>
<feature type="domain" description="Glyoxalase-like" evidence="1">
    <location>
        <begin position="7"/>
        <end position="191"/>
    </location>
</feature>
<protein>
    <recommendedName>
        <fullName evidence="1">Glyoxalase-like domain-containing protein</fullName>
    </recommendedName>
</protein>
<keyword evidence="3" id="KW-1185">Reference proteome</keyword>
<reference evidence="3" key="1">
    <citation type="journal article" date="2017" name="Genome Biol.">
        <title>Comparative genomics reveals high biological diversity and specific adaptations in the industrially and medically important fungal genus Aspergillus.</title>
        <authorList>
            <person name="de Vries R.P."/>
            <person name="Riley R."/>
            <person name="Wiebenga A."/>
            <person name="Aguilar-Osorio G."/>
            <person name="Amillis S."/>
            <person name="Uchima C.A."/>
            <person name="Anderluh G."/>
            <person name="Asadollahi M."/>
            <person name="Askin M."/>
            <person name="Barry K."/>
            <person name="Battaglia E."/>
            <person name="Bayram O."/>
            <person name="Benocci T."/>
            <person name="Braus-Stromeyer S.A."/>
            <person name="Caldana C."/>
            <person name="Canovas D."/>
            <person name="Cerqueira G.C."/>
            <person name="Chen F."/>
            <person name="Chen W."/>
            <person name="Choi C."/>
            <person name="Clum A."/>
            <person name="Dos Santos R.A."/>
            <person name="Damasio A.R."/>
            <person name="Diallinas G."/>
            <person name="Emri T."/>
            <person name="Fekete E."/>
            <person name="Flipphi M."/>
            <person name="Freyberg S."/>
            <person name="Gallo A."/>
            <person name="Gournas C."/>
            <person name="Habgood R."/>
            <person name="Hainaut M."/>
            <person name="Harispe M.L."/>
            <person name="Henrissat B."/>
            <person name="Hilden K.S."/>
            <person name="Hope R."/>
            <person name="Hossain A."/>
            <person name="Karabika E."/>
            <person name="Karaffa L."/>
            <person name="Karanyi Z."/>
            <person name="Krasevec N."/>
            <person name="Kuo A."/>
            <person name="Kusch H."/>
            <person name="LaButti K."/>
            <person name="Lagendijk E.L."/>
            <person name="Lapidus A."/>
            <person name="Levasseur A."/>
            <person name="Lindquist E."/>
            <person name="Lipzen A."/>
            <person name="Logrieco A.F."/>
            <person name="MacCabe A."/>
            <person name="Maekelae M.R."/>
            <person name="Malavazi I."/>
            <person name="Melin P."/>
            <person name="Meyer V."/>
            <person name="Mielnichuk N."/>
            <person name="Miskei M."/>
            <person name="Molnar A.P."/>
            <person name="Mule G."/>
            <person name="Ngan C.Y."/>
            <person name="Orejas M."/>
            <person name="Orosz E."/>
            <person name="Ouedraogo J.P."/>
            <person name="Overkamp K.M."/>
            <person name="Park H.-S."/>
            <person name="Perrone G."/>
            <person name="Piumi F."/>
            <person name="Punt P.J."/>
            <person name="Ram A.F."/>
            <person name="Ramon A."/>
            <person name="Rauscher S."/>
            <person name="Record E."/>
            <person name="Riano-Pachon D.M."/>
            <person name="Robert V."/>
            <person name="Roehrig J."/>
            <person name="Ruller R."/>
            <person name="Salamov A."/>
            <person name="Salih N.S."/>
            <person name="Samson R.A."/>
            <person name="Sandor E."/>
            <person name="Sanguinetti M."/>
            <person name="Schuetze T."/>
            <person name="Sepcic K."/>
            <person name="Shelest E."/>
            <person name="Sherlock G."/>
            <person name="Sophianopoulou V."/>
            <person name="Squina F.M."/>
            <person name="Sun H."/>
            <person name="Susca A."/>
            <person name="Todd R.B."/>
            <person name="Tsang A."/>
            <person name="Unkles S.E."/>
            <person name="van de Wiele N."/>
            <person name="van Rossen-Uffink D."/>
            <person name="Oliveira J.V."/>
            <person name="Vesth T.C."/>
            <person name="Visser J."/>
            <person name="Yu J.-H."/>
            <person name="Zhou M."/>
            <person name="Andersen M.R."/>
            <person name="Archer D.B."/>
            <person name="Baker S.E."/>
            <person name="Benoit I."/>
            <person name="Brakhage A.A."/>
            <person name="Braus G.H."/>
            <person name="Fischer R."/>
            <person name="Frisvad J.C."/>
            <person name="Goldman G.H."/>
            <person name="Houbraken J."/>
            <person name="Oakley B."/>
            <person name="Pocsi I."/>
            <person name="Scazzocchio C."/>
            <person name="Seiboth B."/>
            <person name="vanKuyk P.A."/>
            <person name="Wortman J."/>
            <person name="Dyer P.S."/>
            <person name="Grigoriev I.V."/>
        </authorList>
    </citation>
    <scope>NUCLEOTIDE SEQUENCE [LARGE SCALE GENOMIC DNA]</scope>
    <source>
        <strain evidence="3">CBS 516.65</strain>
    </source>
</reference>
<dbReference type="PANTHER" id="PTHR40265:SF1">
    <property type="entry name" value="GLYOXALASE-LIKE DOMAIN-CONTAINING PROTEIN"/>
    <property type="match status" value="1"/>
</dbReference>
<dbReference type="VEuPathDB" id="FungiDB:ASPGLDRAFT_43481"/>
<dbReference type="InterPro" id="IPR029068">
    <property type="entry name" value="Glyas_Bleomycin-R_OHBP_Dase"/>
</dbReference>
<dbReference type="AlphaFoldDB" id="A0A1L9VSX8"/>
<proteinExistence type="predicted"/>
<dbReference type="GeneID" id="34462088"/>
<dbReference type="Gene3D" id="3.10.180.10">
    <property type="entry name" value="2,3-Dihydroxybiphenyl 1,2-Dioxygenase, domain 1"/>
    <property type="match status" value="1"/>
</dbReference>
<dbReference type="OrthoDB" id="408973at2759"/>
<accession>A0A1L9VSX8</accession>
<evidence type="ECO:0000313" key="3">
    <source>
        <dbReference type="Proteomes" id="UP000184300"/>
    </source>
</evidence>
<organism evidence="2 3">
    <name type="scientific">Aspergillus glaucus CBS 516.65</name>
    <dbReference type="NCBI Taxonomy" id="1160497"/>
    <lineage>
        <taxon>Eukaryota</taxon>
        <taxon>Fungi</taxon>
        <taxon>Dikarya</taxon>
        <taxon>Ascomycota</taxon>
        <taxon>Pezizomycotina</taxon>
        <taxon>Eurotiomycetes</taxon>
        <taxon>Eurotiomycetidae</taxon>
        <taxon>Eurotiales</taxon>
        <taxon>Aspergillaceae</taxon>
        <taxon>Aspergillus</taxon>
        <taxon>Aspergillus subgen. Aspergillus</taxon>
    </lineage>
</organism>
<name>A0A1L9VSX8_ASPGL</name>
<dbReference type="PANTHER" id="PTHR40265">
    <property type="entry name" value="BLL2707 PROTEIN"/>
    <property type="match status" value="1"/>
</dbReference>
<dbReference type="InterPro" id="IPR025870">
    <property type="entry name" value="Glyoxalase-like_dom"/>
</dbReference>
<sequence length="266" mass="29296">MSRLPTLDHIVILVSHYTLMGLSDRIQHLFIVAPGGNHADGLTSNKLVLFQDGVYIEFIAFFDDVDPDRRSKHRWGNLKENTIIDWAFTFPPDDDFGAIKQRVQDAKTSFLYEEPALWGRKRTDGTMLEWTLSAPTDADALPNALSPGRLPFWCLDKTPRELRVPYAVEPHLTQHPSGVQGVSSLSLSVPVREISDLTEVYGAIYGSCGPADLADRVWPYEVPSGSIAGRHTITLLGSTETSITLTLGGPSPGQIELLSGLTIDIE</sequence>
<dbReference type="Proteomes" id="UP000184300">
    <property type="component" value="Unassembled WGS sequence"/>
</dbReference>
<evidence type="ECO:0000313" key="2">
    <source>
        <dbReference type="EMBL" id="OJJ87005.1"/>
    </source>
</evidence>
<evidence type="ECO:0000259" key="1">
    <source>
        <dbReference type="Pfam" id="PF13468"/>
    </source>
</evidence>
<dbReference type="RefSeq" id="XP_022403694.1">
    <property type="nucleotide sequence ID" value="XM_022545827.1"/>
</dbReference>